<dbReference type="Pfam" id="PF12840">
    <property type="entry name" value="HTH_20"/>
    <property type="match status" value="1"/>
</dbReference>
<protein>
    <submittedName>
        <fullName evidence="1">MarR family protein</fullName>
    </submittedName>
</protein>
<dbReference type="SUPFAM" id="SSF46785">
    <property type="entry name" value="Winged helix' DNA-binding domain"/>
    <property type="match status" value="1"/>
</dbReference>
<dbReference type="InterPro" id="IPR036388">
    <property type="entry name" value="WH-like_DNA-bd_sf"/>
</dbReference>
<proteinExistence type="predicted"/>
<accession>A0A6N2RXE3</accession>
<reference evidence="1" key="1">
    <citation type="submission" date="2019-11" db="EMBL/GenBank/DDBJ databases">
        <authorList>
            <person name="Feng L."/>
        </authorList>
    </citation>
    <scope>NUCLEOTIDE SEQUENCE</scope>
    <source>
        <strain evidence="1">AodontolyticusLFYP35</strain>
    </source>
</reference>
<dbReference type="EMBL" id="CACRSM010000002">
    <property type="protein sequence ID" value="VYS85334.1"/>
    <property type="molecule type" value="Genomic_DNA"/>
</dbReference>
<dbReference type="Gene3D" id="1.10.10.10">
    <property type="entry name" value="Winged helix-like DNA-binding domain superfamily/Winged helix DNA-binding domain"/>
    <property type="match status" value="1"/>
</dbReference>
<gene>
    <name evidence="1" type="ORF">AOLFYP35_00566</name>
</gene>
<dbReference type="AlphaFoldDB" id="A0A6N2RXE3"/>
<sequence>MNGIEYMITQLATASPAQRKVLHTLTDIGREATVVEIADRLGIHKNSVRETLVPLVEQGLVVRRTHNPEGRGRPAMYYEIAVIGDAARLQRQSSELLLAAASAMAQTSDGGEQLADIMGRNWGQQYVDLIRSSGALDAARDDEESLLSLLRVFLSTRGFRAINAEDGGLSIQSCPYLNIGNDKIQNIVCKMHGAAIRQIVEELSDGGMSMTLVPFGNSCGCQVFFEDIPVQKASGE</sequence>
<organism evidence="1">
    <name type="scientific">Schaalia odontolytica</name>
    <dbReference type="NCBI Taxonomy" id="1660"/>
    <lineage>
        <taxon>Bacteria</taxon>
        <taxon>Bacillati</taxon>
        <taxon>Actinomycetota</taxon>
        <taxon>Actinomycetes</taxon>
        <taxon>Actinomycetales</taxon>
        <taxon>Actinomycetaceae</taxon>
        <taxon>Schaalia</taxon>
    </lineage>
</organism>
<dbReference type="CDD" id="cd00090">
    <property type="entry name" value="HTH_ARSR"/>
    <property type="match status" value="1"/>
</dbReference>
<dbReference type="InterPro" id="IPR036390">
    <property type="entry name" value="WH_DNA-bd_sf"/>
</dbReference>
<evidence type="ECO:0000313" key="1">
    <source>
        <dbReference type="EMBL" id="VYS85334.1"/>
    </source>
</evidence>
<name>A0A6N2RXE3_9ACTO</name>
<dbReference type="InterPro" id="IPR011991">
    <property type="entry name" value="ArsR-like_HTH"/>
</dbReference>